<evidence type="ECO:0000256" key="5">
    <source>
        <dbReference type="RuleBase" id="RU362066"/>
    </source>
</evidence>
<keyword evidence="5" id="KW-0964">Secreted</keyword>
<evidence type="ECO:0000313" key="8">
    <source>
        <dbReference type="EMBL" id="MCM2369570.1"/>
    </source>
</evidence>
<comment type="similarity">
    <text evidence="1 5">Belongs to the FliD family.</text>
</comment>
<protein>
    <recommendedName>
        <fullName evidence="5">Flagellar hook-associated protein 2</fullName>
        <shortName evidence="5">HAP2</shortName>
    </recommendedName>
    <alternativeName>
        <fullName evidence="5">Flagellar cap protein</fullName>
    </alternativeName>
</protein>
<keyword evidence="9" id="KW-1185">Reference proteome</keyword>
<feature type="coiled-coil region" evidence="5">
    <location>
        <begin position="725"/>
        <end position="755"/>
    </location>
</feature>
<feature type="domain" description="Flagellar hook-associated protein 2 C-terminal" evidence="7">
    <location>
        <begin position="556"/>
        <end position="772"/>
    </location>
</feature>
<feature type="domain" description="Flagellar hook-associated protein 2 N-terminal" evidence="6">
    <location>
        <begin position="12"/>
        <end position="108"/>
    </location>
</feature>
<organism evidence="8 9">
    <name type="scientific">Aporhodopirellula aestuarii</name>
    <dbReference type="NCBI Taxonomy" id="2950107"/>
    <lineage>
        <taxon>Bacteria</taxon>
        <taxon>Pseudomonadati</taxon>
        <taxon>Planctomycetota</taxon>
        <taxon>Planctomycetia</taxon>
        <taxon>Pirellulales</taxon>
        <taxon>Pirellulaceae</taxon>
        <taxon>Aporhodopirellula</taxon>
    </lineage>
</organism>
<proteinExistence type="inferred from homology"/>
<evidence type="ECO:0000256" key="4">
    <source>
        <dbReference type="ARBA" id="ARBA00023143"/>
    </source>
</evidence>
<gene>
    <name evidence="8" type="primary">fliD</name>
    <name evidence="8" type="ORF">NB063_02925</name>
</gene>
<evidence type="ECO:0000256" key="2">
    <source>
        <dbReference type="ARBA" id="ARBA00011255"/>
    </source>
</evidence>
<dbReference type="RefSeq" id="WP_250927243.1">
    <property type="nucleotide sequence ID" value="NZ_JAMQBK010000009.1"/>
</dbReference>
<dbReference type="Pfam" id="PF07195">
    <property type="entry name" value="FliD_C"/>
    <property type="match status" value="1"/>
</dbReference>
<reference evidence="8 9" key="1">
    <citation type="journal article" date="2022" name="Syst. Appl. Microbiol.">
        <title>Rhodopirellula aestuarii sp. nov., a novel member of the genus Rhodopirellula isolated from brackish sediments collected in the Tagus River estuary, Portugal.</title>
        <authorList>
            <person name="Vitorino I.R."/>
            <person name="Klimek D."/>
            <person name="Calusinska M."/>
            <person name="Lobo-da-Cunha A."/>
            <person name="Vasconcelos V."/>
            <person name="Lage O.M."/>
        </authorList>
    </citation>
    <scope>NUCLEOTIDE SEQUENCE [LARGE SCALE GENOMIC DNA]</scope>
    <source>
        <strain evidence="8 9">ICT_H3.1</strain>
    </source>
</reference>
<evidence type="ECO:0000259" key="6">
    <source>
        <dbReference type="Pfam" id="PF02465"/>
    </source>
</evidence>
<comment type="subcellular location">
    <subcellularLocation>
        <location evidence="5">Secreted</location>
    </subcellularLocation>
    <subcellularLocation>
        <location evidence="5">Bacterial flagellum</location>
    </subcellularLocation>
</comment>
<keyword evidence="8" id="KW-0969">Cilium</keyword>
<keyword evidence="8" id="KW-0966">Cell projection</keyword>
<dbReference type="Proteomes" id="UP001202961">
    <property type="component" value="Unassembled WGS sequence"/>
</dbReference>
<sequence>MGRIQSSIGLVTGTDIVGTVDQLMAISAQPRDRLLSKAQELQGQQQQIASLTATVIGVQLAGDALGSSSLFRSKKATSSNTAALSVTPNETAVAGDHTIRTLQTASTHNVQSAQRFSAQDEALGLTGSITIQPSGFVDDKVLLSTLNDGLGVQAGKIRVTDRSGTSAEVDLTAARTIDDVLQAINDAGVDIQATTSEGKIRLIDLTGKTDSNLKVEQLGNAETAADLGLWGIDEASSTADGKTIDLPEGTTSLRGAALSQLGGGSGLGTLTNFDIELADGTSANIDVSSAGSLAEVIDAINASGLDLIARINDAGNGIRLRDVSGGEASFTVSSSDDTAANLGIEGTTDETVIEGTDLNLQTVTLETKLTELNQGRGVGTGSFTITNAAGDASAINIAVDEIETLGDLIDKINGLDIDVTAALNEAGDGIVINDNSGGSGSLTISDIGSGEVAAKLGIAGTAEANSLVGTDATTIKITAEDTLDTIVEKINESGRYGDASVIVNDDGTYSLQIRANKGGEAGRIGINTDLDFNFRTASKGQDAVIAISSEGGNTRFLNSSDGVFEDSISGLDLTVKEVSDKPIYVNVTDDPSKAVTAINRFAEQFNKLVDLIDDVTFYDADNQEVGLLFGSTETLRIQTGYARLLTSTLSGAGEIKSLSQIGIRLDENGQMTVDETKLKNALNTNADAVEEFFNRTNDDDENVGMVGQLSALADRYAGTTTGMLINKTETLNTQLQRNNERVESMNVRLDAQRERLLSTYYAMEEAIAKIQANSSYASNISYLEW</sequence>
<dbReference type="PANTHER" id="PTHR30288:SF0">
    <property type="entry name" value="FLAGELLAR HOOK-ASSOCIATED PROTEIN 2"/>
    <property type="match status" value="1"/>
</dbReference>
<dbReference type="InterPro" id="IPR003481">
    <property type="entry name" value="FliD_N"/>
</dbReference>
<dbReference type="InterPro" id="IPR010809">
    <property type="entry name" value="FliD_C"/>
</dbReference>
<comment type="function">
    <text evidence="5">Required for morphogenesis and for the elongation of the flagellar filament by facilitating polymerization of the flagellin monomers at the tip of growing filament. Forms a capping structure, which prevents flagellin subunits (transported through the central channel of the flagellum) from leaking out without polymerization at the distal end.</text>
</comment>
<keyword evidence="4 5" id="KW-0975">Bacterial flagellum</keyword>
<comment type="subunit">
    <text evidence="2 5">Homopentamer.</text>
</comment>
<evidence type="ECO:0000259" key="7">
    <source>
        <dbReference type="Pfam" id="PF07195"/>
    </source>
</evidence>
<dbReference type="InterPro" id="IPR040026">
    <property type="entry name" value="FliD"/>
</dbReference>
<dbReference type="EMBL" id="JAMQBK010000009">
    <property type="protein sequence ID" value="MCM2369570.1"/>
    <property type="molecule type" value="Genomic_DNA"/>
</dbReference>
<name>A0ABT0TYB4_9BACT</name>
<evidence type="ECO:0000313" key="9">
    <source>
        <dbReference type="Proteomes" id="UP001202961"/>
    </source>
</evidence>
<dbReference type="PANTHER" id="PTHR30288">
    <property type="entry name" value="FLAGELLAR CAP/ASSEMBLY PROTEIN FLID"/>
    <property type="match status" value="1"/>
</dbReference>
<keyword evidence="8" id="KW-0282">Flagellum</keyword>
<keyword evidence="3 5" id="KW-0175">Coiled coil</keyword>
<accession>A0ABT0TYB4</accession>
<dbReference type="Pfam" id="PF02465">
    <property type="entry name" value="FliD_N"/>
    <property type="match status" value="1"/>
</dbReference>
<evidence type="ECO:0000256" key="1">
    <source>
        <dbReference type="ARBA" id="ARBA00009764"/>
    </source>
</evidence>
<evidence type="ECO:0000256" key="3">
    <source>
        <dbReference type="ARBA" id="ARBA00023054"/>
    </source>
</evidence>
<comment type="caution">
    <text evidence="8">The sequence shown here is derived from an EMBL/GenBank/DDBJ whole genome shotgun (WGS) entry which is preliminary data.</text>
</comment>